<evidence type="ECO:0000313" key="2">
    <source>
        <dbReference type="EMBL" id="KAK0633180.1"/>
    </source>
</evidence>
<protein>
    <submittedName>
        <fullName evidence="2">Uncharacterized protein</fullName>
    </submittedName>
</protein>
<evidence type="ECO:0000256" key="1">
    <source>
        <dbReference type="SAM" id="MobiDB-lite"/>
    </source>
</evidence>
<name>A0AA39XHG7_9PEZI</name>
<reference evidence="2" key="1">
    <citation type="submission" date="2023-06" db="EMBL/GenBank/DDBJ databases">
        <title>Genome-scale phylogeny and comparative genomics of the fungal order Sordariales.</title>
        <authorList>
            <consortium name="Lawrence Berkeley National Laboratory"/>
            <person name="Hensen N."/>
            <person name="Bonometti L."/>
            <person name="Westerberg I."/>
            <person name="Brannstrom I.O."/>
            <person name="Guillou S."/>
            <person name="Cros-Aarteil S."/>
            <person name="Calhoun S."/>
            <person name="Haridas S."/>
            <person name="Kuo A."/>
            <person name="Mondo S."/>
            <person name="Pangilinan J."/>
            <person name="Riley R."/>
            <person name="Labutti K."/>
            <person name="Andreopoulos B."/>
            <person name="Lipzen A."/>
            <person name="Chen C."/>
            <person name="Yanf M."/>
            <person name="Daum C."/>
            <person name="Ng V."/>
            <person name="Clum A."/>
            <person name="Steindorff A."/>
            <person name="Ohm R."/>
            <person name="Martin F."/>
            <person name="Silar P."/>
            <person name="Natvig D."/>
            <person name="Lalanne C."/>
            <person name="Gautier V."/>
            <person name="Ament-Velasquez S.L."/>
            <person name="Kruys A."/>
            <person name="Hutchinson M.I."/>
            <person name="Powell A.J."/>
            <person name="Barry K."/>
            <person name="Miller A.N."/>
            <person name="Grigoriev I.V."/>
            <person name="Debuchy R."/>
            <person name="Gladieux P."/>
            <person name="Thoren M.H."/>
            <person name="Johannesson H."/>
        </authorList>
    </citation>
    <scope>NUCLEOTIDE SEQUENCE</scope>
    <source>
        <strain evidence="2">CBS 606.72</strain>
    </source>
</reference>
<dbReference type="Proteomes" id="UP001175000">
    <property type="component" value="Unassembled WGS sequence"/>
</dbReference>
<feature type="region of interest" description="Disordered" evidence="1">
    <location>
        <begin position="87"/>
        <end position="109"/>
    </location>
</feature>
<organism evidence="2 3">
    <name type="scientific">Immersiella caudata</name>
    <dbReference type="NCBI Taxonomy" id="314043"/>
    <lineage>
        <taxon>Eukaryota</taxon>
        <taxon>Fungi</taxon>
        <taxon>Dikarya</taxon>
        <taxon>Ascomycota</taxon>
        <taxon>Pezizomycotina</taxon>
        <taxon>Sordariomycetes</taxon>
        <taxon>Sordariomycetidae</taxon>
        <taxon>Sordariales</taxon>
        <taxon>Lasiosphaeriaceae</taxon>
        <taxon>Immersiella</taxon>
    </lineage>
</organism>
<comment type="caution">
    <text evidence="2">The sequence shown here is derived from an EMBL/GenBank/DDBJ whole genome shotgun (WGS) entry which is preliminary data.</text>
</comment>
<accession>A0AA39XHG7</accession>
<keyword evidence="3" id="KW-1185">Reference proteome</keyword>
<evidence type="ECO:0000313" key="3">
    <source>
        <dbReference type="Proteomes" id="UP001175000"/>
    </source>
</evidence>
<dbReference type="AlphaFoldDB" id="A0AA39XHG7"/>
<dbReference type="EMBL" id="JAULSU010000001">
    <property type="protein sequence ID" value="KAK0633180.1"/>
    <property type="molecule type" value="Genomic_DNA"/>
</dbReference>
<sequence length="109" mass="11876">MGRHGTPAPLRLPNRRGEGGWEGCTPPTEPLLQVPHLPPSGGRDRGPAGCYSCRPPSGLDLIRCRPSFLSKNLWTRFSLDFVNKTKTAAARTAHSQAPRCSATERGRTQ</sequence>
<feature type="region of interest" description="Disordered" evidence="1">
    <location>
        <begin position="1"/>
        <end position="49"/>
    </location>
</feature>
<proteinExistence type="predicted"/>
<gene>
    <name evidence="2" type="ORF">B0T14DRAFT_56349</name>
</gene>